<protein>
    <submittedName>
        <fullName evidence="2">Uncharacterized protein</fullName>
    </submittedName>
</protein>
<reference evidence="2" key="1">
    <citation type="submission" date="2020-05" db="EMBL/GenBank/DDBJ databases">
        <title>Mycena genomes resolve the evolution of fungal bioluminescence.</title>
        <authorList>
            <person name="Tsai I.J."/>
        </authorList>
    </citation>
    <scope>NUCLEOTIDE SEQUENCE</scope>
    <source>
        <strain evidence="2">160909Yilan</strain>
    </source>
</reference>
<proteinExistence type="predicted"/>
<keyword evidence="3" id="KW-1185">Reference proteome</keyword>
<sequence>MASAGPSRCRAPAQSSVAQDDDEPRSTPTTTQESSDSSAGNDFGNGSGGGGGSTHAGPAFANGSRITDDPRDLALSSSEDALVGKLPKLARGCTKPVVHEHCETPHI</sequence>
<dbReference type="AlphaFoldDB" id="A0A8H6Y4F0"/>
<evidence type="ECO:0000313" key="3">
    <source>
        <dbReference type="Proteomes" id="UP000623467"/>
    </source>
</evidence>
<name>A0A8H6Y4F0_9AGAR</name>
<organism evidence="2 3">
    <name type="scientific">Mycena sanguinolenta</name>
    <dbReference type="NCBI Taxonomy" id="230812"/>
    <lineage>
        <taxon>Eukaryota</taxon>
        <taxon>Fungi</taxon>
        <taxon>Dikarya</taxon>
        <taxon>Basidiomycota</taxon>
        <taxon>Agaricomycotina</taxon>
        <taxon>Agaricomycetes</taxon>
        <taxon>Agaricomycetidae</taxon>
        <taxon>Agaricales</taxon>
        <taxon>Marasmiineae</taxon>
        <taxon>Mycenaceae</taxon>
        <taxon>Mycena</taxon>
    </lineage>
</organism>
<dbReference type="Proteomes" id="UP000623467">
    <property type="component" value="Unassembled WGS sequence"/>
</dbReference>
<evidence type="ECO:0000256" key="1">
    <source>
        <dbReference type="SAM" id="MobiDB-lite"/>
    </source>
</evidence>
<dbReference type="EMBL" id="JACAZH010000013">
    <property type="protein sequence ID" value="KAF7351592.1"/>
    <property type="molecule type" value="Genomic_DNA"/>
</dbReference>
<comment type="caution">
    <text evidence="2">The sequence shown here is derived from an EMBL/GenBank/DDBJ whole genome shotgun (WGS) entry which is preliminary data.</text>
</comment>
<accession>A0A8H6Y4F0</accession>
<feature type="compositionally biased region" description="Gly residues" evidence="1">
    <location>
        <begin position="43"/>
        <end position="54"/>
    </location>
</feature>
<evidence type="ECO:0000313" key="2">
    <source>
        <dbReference type="EMBL" id="KAF7351592.1"/>
    </source>
</evidence>
<feature type="region of interest" description="Disordered" evidence="1">
    <location>
        <begin position="1"/>
        <end position="73"/>
    </location>
</feature>
<gene>
    <name evidence="2" type="ORF">MSAN_01591700</name>
</gene>